<feature type="domain" description="OLD protein-like TOPRIM" evidence="2">
    <location>
        <begin position="374"/>
        <end position="439"/>
    </location>
</feature>
<dbReference type="GO" id="GO:0005524">
    <property type="term" value="F:ATP binding"/>
    <property type="evidence" value="ECO:0007669"/>
    <property type="project" value="InterPro"/>
</dbReference>
<dbReference type="RefSeq" id="WP_137483013.1">
    <property type="nucleotide sequence ID" value="NZ_SZZP01000028.1"/>
</dbReference>
<dbReference type="GO" id="GO:0004519">
    <property type="term" value="F:endonuclease activity"/>
    <property type="evidence" value="ECO:0007669"/>
    <property type="project" value="UniProtKB-KW"/>
</dbReference>
<dbReference type="EMBL" id="SZZP01000028">
    <property type="protein sequence ID" value="TKV74035.1"/>
    <property type="molecule type" value="Genomic_DNA"/>
</dbReference>
<protein>
    <submittedName>
        <fullName evidence="3">ATP-dependent endonuclease</fullName>
    </submittedName>
</protein>
<evidence type="ECO:0000313" key="3">
    <source>
        <dbReference type="EMBL" id="TKV74035.1"/>
    </source>
</evidence>
<dbReference type="PANTHER" id="PTHR43581">
    <property type="entry name" value="ATP/GTP PHOSPHATASE"/>
    <property type="match status" value="1"/>
</dbReference>
<name>A0A4V6CVY1_BRAEL</name>
<dbReference type="Pfam" id="PF13304">
    <property type="entry name" value="AAA_21"/>
    <property type="match status" value="1"/>
</dbReference>
<keyword evidence="3" id="KW-0378">Hydrolase</keyword>
<dbReference type="SUPFAM" id="SSF52540">
    <property type="entry name" value="P-loop containing nucleoside triphosphate hydrolases"/>
    <property type="match status" value="1"/>
</dbReference>
<proteinExistence type="predicted"/>
<dbReference type="CDD" id="cd01026">
    <property type="entry name" value="TOPRIM_OLD"/>
    <property type="match status" value="1"/>
</dbReference>
<sequence length="533" mass="59160">MRITKAKIRNYRSLAHCDIEFRDGLNILVGDNEAGKSTLLEAISLALTGSLNGRPLAQELHPFLFSVQASRDYLAALHGGKPATLPTITIELFFSDIPELAEFRGDNHSEKMGDLPGIVYSIEFNDAYKDAYEEYIARRDDVRSIPVEYYQAVCQSFARKSVLPRQIPLSPVIVDASRITTITGANRYVTGLIREALPAKEQVQLSVAYRKLREFFLADDSIKQINKKFAERHGEISEKTLSMTLDPTARGGWENAVMPSLDDVPITLVGKGEQNAVKIKLALENSSDANVFLIEEPENHLSFSRLHGLINAITKKAGARQLIITTHSSFVLNKLGINNVILFRDGASMRLDALTADTYEYFKKLPGHDTLRLLLSSRSILVEGPSDELVVQKAFIARHGASPLEKGVDVISVKGLAFKRFLEIAKLLGIKTDVVTDNDGDVEALKAKYADYPADDKINVRYDDDEAFPTLEPQMLKANSLERMNRVLGTDYADSNELIEYMSKPSNKTDVALKIFDTTEAVAFPGYINAAVE</sequence>
<reference evidence="3 4" key="1">
    <citation type="submission" date="2019-05" db="EMBL/GenBank/DDBJ databases">
        <title>Draft Genome of Bradyrhizobium elkanii strain SEMIA 938, Used in Commercial Inoculants for Lupinus spp. in Brazil.</title>
        <authorList>
            <person name="Hungria M."/>
            <person name="Delamuta J.R.M."/>
            <person name="Ribeiro R.A."/>
            <person name="Nogueira M.A."/>
        </authorList>
    </citation>
    <scope>NUCLEOTIDE SEQUENCE [LARGE SCALE GENOMIC DNA]</scope>
    <source>
        <strain evidence="3 4">Semia 938</strain>
    </source>
</reference>
<dbReference type="InterPro" id="IPR027417">
    <property type="entry name" value="P-loop_NTPase"/>
</dbReference>
<keyword evidence="3" id="KW-0255">Endonuclease</keyword>
<evidence type="ECO:0000259" key="1">
    <source>
        <dbReference type="Pfam" id="PF13304"/>
    </source>
</evidence>
<feature type="domain" description="ATPase AAA-type core" evidence="1">
    <location>
        <begin position="25"/>
        <end position="333"/>
    </location>
</feature>
<dbReference type="InterPro" id="IPR003959">
    <property type="entry name" value="ATPase_AAA_core"/>
</dbReference>
<dbReference type="Proteomes" id="UP000305095">
    <property type="component" value="Unassembled WGS sequence"/>
</dbReference>
<comment type="caution">
    <text evidence="3">The sequence shown here is derived from an EMBL/GenBank/DDBJ whole genome shotgun (WGS) entry which is preliminary data.</text>
</comment>
<dbReference type="Gene3D" id="3.40.50.300">
    <property type="entry name" value="P-loop containing nucleotide triphosphate hydrolases"/>
    <property type="match status" value="1"/>
</dbReference>
<gene>
    <name evidence="3" type="ORF">FDV58_34085</name>
</gene>
<organism evidence="3 4">
    <name type="scientific">Bradyrhizobium elkanii</name>
    <dbReference type="NCBI Taxonomy" id="29448"/>
    <lineage>
        <taxon>Bacteria</taxon>
        <taxon>Pseudomonadati</taxon>
        <taxon>Pseudomonadota</taxon>
        <taxon>Alphaproteobacteria</taxon>
        <taxon>Hyphomicrobiales</taxon>
        <taxon>Nitrobacteraceae</taxon>
        <taxon>Bradyrhizobium</taxon>
    </lineage>
</organism>
<keyword evidence="3" id="KW-0540">Nuclease</keyword>
<dbReference type="GO" id="GO:0016887">
    <property type="term" value="F:ATP hydrolysis activity"/>
    <property type="evidence" value="ECO:0007669"/>
    <property type="project" value="InterPro"/>
</dbReference>
<dbReference type="InterPro" id="IPR034139">
    <property type="entry name" value="TOPRIM_OLD"/>
</dbReference>
<dbReference type="InterPro" id="IPR051396">
    <property type="entry name" value="Bact_Antivir_Def_Nuclease"/>
</dbReference>
<evidence type="ECO:0000259" key="2">
    <source>
        <dbReference type="Pfam" id="PF20469"/>
    </source>
</evidence>
<evidence type="ECO:0000313" key="4">
    <source>
        <dbReference type="Proteomes" id="UP000305095"/>
    </source>
</evidence>
<accession>A0A4V6CVY1</accession>
<dbReference type="AlphaFoldDB" id="A0A4V6CVY1"/>
<dbReference type="Pfam" id="PF20469">
    <property type="entry name" value="OLD-like_TOPRIM"/>
    <property type="match status" value="1"/>
</dbReference>
<dbReference type="PANTHER" id="PTHR43581:SF4">
    <property type="entry name" value="ATP_GTP PHOSPHATASE"/>
    <property type="match status" value="1"/>
</dbReference>